<dbReference type="Proteomes" id="UP000283530">
    <property type="component" value="Unassembled WGS sequence"/>
</dbReference>
<dbReference type="InterPro" id="IPR044562">
    <property type="entry name" value="CAR1-11"/>
</dbReference>
<keyword evidence="2" id="KW-0343">GTPase activation</keyword>
<reference evidence="7 8" key="1">
    <citation type="journal article" date="2019" name="Nat. Plants">
        <title>Stout camphor tree genome fills gaps in understanding of flowering plant genome evolution.</title>
        <authorList>
            <person name="Chaw S.M."/>
            <person name="Liu Y.C."/>
            <person name="Wu Y.W."/>
            <person name="Wang H.Y."/>
            <person name="Lin C.I."/>
            <person name="Wu C.S."/>
            <person name="Ke H.M."/>
            <person name="Chang L.Y."/>
            <person name="Hsu C.Y."/>
            <person name="Yang H.T."/>
            <person name="Sudianto E."/>
            <person name="Hsu M.H."/>
            <person name="Wu K.P."/>
            <person name="Wang L.N."/>
            <person name="Leebens-Mack J.H."/>
            <person name="Tsai I.J."/>
        </authorList>
    </citation>
    <scope>NUCLEOTIDE SEQUENCE [LARGE SCALE GENOMIC DNA]</scope>
    <source>
        <strain evidence="8">cv. Chaw 1501</strain>
        <tissue evidence="7">Young leaves</tissue>
    </source>
</reference>
<keyword evidence="8" id="KW-1185">Reference proteome</keyword>
<evidence type="ECO:0000256" key="3">
    <source>
        <dbReference type="ARBA" id="ARBA00022723"/>
    </source>
</evidence>
<evidence type="ECO:0000256" key="2">
    <source>
        <dbReference type="ARBA" id="ARBA00022468"/>
    </source>
</evidence>
<name>A0A3S3R3T1_9MAGN</name>
<keyword evidence="5" id="KW-0446">Lipid-binding</keyword>
<organism evidence="7 8">
    <name type="scientific">Cinnamomum micranthum f. kanehirae</name>
    <dbReference type="NCBI Taxonomy" id="337451"/>
    <lineage>
        <taxon>Eukaryota</taxon>
        <taxon>Viridiplantae</taxon>
        <taxon>Streptophyta</taxon>
        <taxon>Embryophyta</taxon>
        <taxon>Tracheophyta</taxon>
        <taxon>Spermatophyta</taxon>
        <taxon>Magnoliopsida</taxon>
        <taxon>Magnoliidae</taxon>
        <taxon>Laurales</taxon>
        <taxon>Lauraceae</taxon>
        <taxon>Cinnamomum</taxon>
    </lineage>
</organism>
<proteinExistence type="predicted"/>
<dbReference type="GO" id="GO:0016020">
    <property type="term" value="C:membrane"/>
    <property type="evidence" value="ECO:0007669"/>
    <property type="project" value="UniProtKB-SubCell"/>
</dbReference>
<dbReference type="PANTHER" id="PTHR45933:SF6">
    <property type="entry name" value="PROTEIN C2-DOMAIN ABA-RELATED 11"/>
    <property type="match status" value="1"/>
</dbReference>
<keyword evidence="4" id="KW-0106">Calcium</keyword>
<dbReference type="GO" id="GO:0046872">
    <property type="term" value="F:metal ion binding"/>
    <property type="evidence" value="ECO:0007669"/>
    <property type="project" value="UniProtKB-KW"/>
</dbReference>
<dbReference type="GO" id="GO:0008289">
    <property type="term" value="F:lipid binding"/>
    <property type="evidence" value="ECO:0007669"/>
    <property type="project" value="UniProtKB-KW"/>
</dbReference>
<comment type="caution">
    <text evidence="7">The sequence shown here is derived from an EMBL/GenBank/DDBJ whole genome shotgun (WGS) entry which is preliminary data.</text>
</comment>
<comment type="subcellular location">
    <subcellularLocation>
        <location evidence="1">Membrane</location>
    </subcellularLocation>
</comment>
<keyword evidence="3" id="KW-0479">Metal-binding</keyword>
<dbReference type="OrthoDB" id="270970at2759"/>
<keyword evidence="6" id="KW-0472">Membrane</keyword>
<protein>
    <submittedName>
        <fullName evidence="7">Protein C2-DOMAIN ABA-RELATED 11</fullName>
    </submittedName>
</protein>
<dbReference type="PANTHER" id="PTHR45933">
    <property type="entry name" value="PROTEIN C2-DOMAIN ABA-RELATED 4"/>
    <property type="match status" value="1"/>
</dbReference>
<dbReference type="EMBL" id="QPKB01000011">
    <property type="protein sequence ID" value="RWR94987.1"/>
    <property type="molecule type" value="Genomic_DNA"/>
</dbReference>
<evidence type="ECO:0000256" key="5">
    <source>
        <dbReference type="ARBA" id="ARBA00023121"/>
    </source>
</evidence>
<dbReference type="AlphaFoldDB" id="A0A3S3R3T1"/>
<dbReference type="GO" id="GO:0005096">
    <property type="term" value="F:GTPase activator activity"/>
    <property type="evidence" value="ECO:0007669"/>
    <property type="project" value="UniProtKB-KW"/>
</dbReference>
<evidence type="ECO:0000313" key="7">
    <source>
        <dbReference type="EMBL" id="RWR94987.1"/>
    </source>
</evidence>
<evidence type="ECO:0000256" key="4">
    <source>
        <dbReference type="ARBA" id="ARBA00022837"/>
    </source>
</evidence>
<evidence type="ECO:0000256" key="1">
    <source>
        <dbReference type="ARBA" id="ARBA00004370"/>
    </source>
</evidence>
<evidence type="ECO:0000313" key="8">
    <source>
        <dbReference type="Proteomes" id="UP000283530"/>
    </source>
</evidence>
<gene>
    <name evidence="7" type="ORF">CKAN_02430700</name>
</gene>
<sequence length="130" mass="14545">MGHAHLNIQAIASAARMKRVLQVSAGETNLRKIVPSLDNCLLRDSFISCVNGEVLLDVWLRLCDVESGELELNIKWLDLPSSSTASVTTTAALFQSSLERNVNWKCFCDMLRNKRQIHWLMKADKNSAAT</sequence>
<dbReference type="STRING" id="337451.A0A3S3R3T1"/>
<accession>A0A3S3R3T1</accession>
<evidence type="ECO:0000256" key="6">
    <source>
        <dbReference type="ARBA" id="ARBA00023136"/>
    </source>
</evidence>